<dbReference type="EMBL" id="FOAN01000014">
    <property type="protein sequence ID" value="SEM55179.1"/>
    <property type="molecule type" value="Genomic_DNA"/>
</dbReference>
<dbReference type="InterPro" id="IPR009057">
    <property type="entry name" value="Homeodomain-like_sf"/>
</dbReference>
<name>A0A1H7ZCE6_9HYPH</name>
<reference evidence="6" key="1">
    <citation type="submission" date="2016-10" db="EMBL/GenBank/DDBJ databases">
        <authorList>
            <person name="Varghese N."/>
            <person name="Submissions S."/>
        </authorList>
    </citation>
    <scope>NUCLEOTIDE SEQUENCE [LARGE SCALE GENOMIC DNA]</scope>
    <source>
        <strain evidence="6">LMG 26383,CCUG 61248,R- 45681</strain>
    </source>
</reference>
<gene>
    <name evidence="5" type="ORF">SAMN04515666_11411</name>
</gene>
<evidence type="ECO:0000259" key="4">
    <source>
        <dbReference type="PROSITE" id="PS01124"/>
    </source>
</evidence>
<dbReference type="SUPFAM" id="SSF46689">
    <property type="entry name" value="Homeodomain-like"/>
    <property type="match status" value="2"/>
</dbReference>
<dbReference type="AlphaFoldDB" id="A0A1H7ZCE6"/>
<dbReference type="Pfam" id="PF12833">
    <property type="entry name" value="HTH_18"/>
    <property type="match status" value="1"/>
</dbReference>
<dbReference type="SMART" id="SM00342">
    <property type="entry name" value="HTH_ARAC"/>
    <property type="match status" value="1"/>
</dbReference>
<organism evidence="5 6">
    <name type="scientific">Bosea lupini</name>
    <dbReference type="NCBI Taxonomy" id="1036779"/>
    <lineage>
        <taxon>Bacteria</taxon>
        <taxon>Pseudomonadati</taxon>
        <taxon>Pseudomonadota</taxon>
        <taxon>Alphaproteobacteria</taxon>
        <taxon>Hyphomicrobiales</taxon>
        <taxon>Boseaceae</taxon>
        <taxon>Bosea</taxon>
    </lineage>
</organism>
<dbReference type="Gene3D" id="1.10.10.60">
    <property type="entry name" value="Homeodomain-like"/>
    <property type="match status" value="2"/>
</dbReference>
<dbReference type="GO" id="GO:0003700">
    <property type="term" value="F:DNA-binding transcription factor activity"/>
    <property type="evidence" value="ECO:0007669"/>
    <property type="project" value="InterPro"/>
</dbReference>
<proteinExistence type="predicted"/>
<dbReference type="GO" id="GO:0043565">
    <property type="term" value="F:sequence-specific DNA binding"/>
    <property type="evidence" value="ECO:0007669"/>
    <property type="project" value="InterPro"/>
</dbReference>
<dbReference type="PANTHER" id="PTHR43436:SF1">
    <property type="entry name" value="TRANSCRIPTIONAL REGULATORY PROTEIN"/>
    <property type="match status" value="1"/>
</dbReference>
<evidence type="ECO:0000256" key="2">
    <source>
        <dbReference type="ARBA" id="ARBA00023125"/>
    </source>
</evidence>
<dbReference type="STRING" id="1036779.SAMN04515666_11411"/>
<protein>
    <submittedName>
        <fullName evidence="5">AraC-type DNA-binding protein</fullName>
    </submittedName>
</protein>
<evidence type="ECO:0000256" key="3">
    <source>
        <dbReference type="ARBA" id="ARBA00023163"/>
    </source>
</evidence>
<keyword evidence="3" id="KW-0804">Transcription</keyword>
<dbReference type="InterPro" id="IPR009594">
    <property type="entry name" value="Tscrpt_reg_HTH_AraC_N"/>
</dbReference>
<keyword evidence="1" id="KW-0805">Transcription regulation</keyword>
<evidence type="ECO:0000256" key="1">
    <source>
        <dbReference type="ARBA" id="ARBA00023015"/>
    </source>
</evidence>
<dbReference type="InterPro" id="IPR018060">
    <property type="entry name" value="HTH_AraC"/>
</dbReference>
<evidence type="ECO:0000313" key="6">
    <source>
        <dbReference type="Proteomes" id="UP000199664"/>
    </source>
</evidence>
<evidence type="ECO:0000313" key="5">
    <source>
        <dbReference type="EMBL" id="SEM55179.1"/>
    </source>
</evidence>
<keyword evidence="2 5" id="KW-0238">DNA-binding</keyword>
<feature type="domain" description="HTH araC/xylS-type" evidence="4">
    <location>
        <begin position="209"/>
        <end position="307"/>
    </location>
</feature>
<dbReference type="Pfam" id="PF06719">
    <property type="entry name" value="AraC_N"/>
    <property type="match status" value="1"/>
</dbReference>
<dbReference type="Proteomes" id="UP000199664">
    <property type="component" value="Unassembled WGS sequence"/>
</dbReference>
<accession>A0A1H7ZCE6</accession>
<dbReference type="PROSITE" id="PS00041">
    <property type="entry name" value="HTH_ARAC_FAMILY_1"/>
    <property type="match status" value="1"/>
</dbReference>
<sequence>MTSEFVESLAPLPEAPATAPLLAMVNAFIEAQGGGQGLFPTGIESVSIVRSFQQMMPMRRIYRPSLCLVLAGAKQILFGDAMLDYRAMEYLVVSIELPGTGRIIEAGPDRPFVGVTIDLDVAMLRDVLAQLDPLPRPASGSGPCVFVGQVDEALADCVQRLIRVSQKPGAIPVLYPSVMREICYLLLSGPHGGELCNLTLPESSSERIARAIRILREDFAKTVRIETLAEAARMSQSSFHQHFKSLTAMTPLQFQKQLRLLEARRLMVADAASVAQAAYQVGYESPSQFSREYSRTFGVAPKRDAMNHARLYATYASRKMPAA</sequence>
<dbReference type="InterPro" id="IPR018062">
    <property type="entry name" value="HTH_AraC-typ_CS"/>
</dbReference>
<keyword evidence="6" id="KW-1185">Reference proteome</keyword>
<dbReference type="PANTHER" id="PTHR43436">
    <property type="entry name" value="ARAC-FAMILY TRANSCRIPTIONAL REGULATOR"/>
    <property type="match status" value="1"/>
</dbReference>
<dbReference type="PROSITE" id="PS01124">
    <property type="entry name" value="HTH_ARAC_FAMILY_2"/>
    <property type="match status" value="1"/>
</dbReference>